<accession>A0ABP7KTC8</accession>
<evidence type="ECO:0000313" key="1">
    <source>
        <dbReference type="EMBL" id="GAA3887401.1"/>
    </source>
</evidence>
<evidence type="ECO:0000313" key="2">
    <source>
        <dbReference type="Proteomes" id="UP001500827"/>
    </source>
</evidence>
<protein>
    <submittedName>
        <fullName evidence="1">Uncharacterized protein</fullName>
    </submittedName>
</protein>
<sequence>MNRAIDPTERKRELKRANNERYRANVRAHRACTVVTLTEEHLQAMVSAGLLPDDKAHLRDAIGRAAQMQFDQFASATPRRFS</sequence>
<keyword evidence="2" id="KW-1185">Reference proteome</keyword>
<dbReference type="RefSeq" id="WP_344697935.1">
    <property type="nucleotide sequence ID" value="NZ_BAABBM010000001.1"/>
</dbReference>
<dbReference type="EMBL" id="BAABBM010000001">
    <property type="protein sequence ID" value="GAA3887401.1"/>
    <property type="molecule type" value="Genomic_DNA"/>
</dbReference>
<proteinExistence type="predicted"/>
<name>A0ABP7KTC8_9SPHN</name>
<dbReference type="Proteomes" id="UP001500827">
    <property type="component" value="Unassembled WGS sequence"/>
</dbReference>
<gene>
    <name evidence="1" type="ORF">GCM10022276_03090</name>
</gene>
<reference evidence="2" key="1">
    <citation type="journal article" date="2019" name="Int. J. Syst. Evol. Microbiol.">
        <title>The Global Catalogue of Microorganisms (GCM) 10K type strain sequencing project: providing services to taxonomists for standard genome sequencing and annotation.</title>
        <authorList>
            <consortium name="The Broad Institute Genomics Platform"/>
            <consortium name="The Broad Institute Genome Sequencing Center for Infectious Disease"/>
            <person name="Wu L."/>
            <person name="Ma J."/>
        </authorList>
    </citation>
    <scope>NUCLEOTIDE SEQUENCE [LARGE SCALE GENOMIC DNA]</scope>
    <source>
        <strain evidence="2">JCM 17543</strain>
    </source>
</reference>
<organism evidence="1 2">
    <name type="scientific">Sphingomonas limnosediminicola</name>
    <dbReference type="NCBI Taxonomy" id="940133"/>
    <lineage>
        <taxon>Bacteria</taxon>
        <taxon>Pseudomonadati</taxon>
        <taxon>Pseudomonadota</taxon>
        <taxon>Alphaproteobacteria</taxon>
        <taxon>Sphingomonadales</taxon>
        <taxon>Sphingomonadaceae</taxon>
        <taxon>Sphingomonas</taxon>
    </lineage>
</organism>
<comment type="caution">
    <text evidence="1">The sequence shown here is derived from an EMBL/GenBank/DDBJ whole genome shotgun (WGS) entry which is preliminary data.</text>
</comment>